<gene>
    <name evidence="1" type="ORF">COLO4_16562</name>
</gene>
<organism evidence="1 2">
    <name type="scientific">Corchorus olitorius</name>
    <dbReference type="NCBI Taxonomy" id="93759"/>
    <lineage>
        <taxon>Eukaryota</taxon>
        <taxon>Viridiplantae</taxon>
        <taxon>Streptophyta</taxon>
        <taxon>Embryophyta</taxon>
        <taxon>Tracheophyta</taxon>
        <taxon>Spermatophyta</taxon>
        <taxon>Magnoliopsida</taxon>
        <taxon>eudicotyledons</taxon>
        <taxon>Gunneridae</taxon>
        <taxon>Pentapetalae</taxon>
        <taxon>rosids</taxon>
        <taxon>malvids</taxon>
        <taxon>Malvales</taxon>
        <taxon>Malvaceae</taxon>
        <taxon>Grewioideae</taxon>
        <taxon>Apeibeae</taxon>
        <taxon>Corchorus</taxon>
    </lineage>
</organism>
<evidence type="ECO:0000313" key="2">
    <source>
        <dbReference type="Proteomes" id="UP000187203"/>
    </source>
</evidence>
<dbReference type="AlphaFoldDB" id="A0A1R3JGT1"/>
<reference evidence="2" key="1">
    <citation type="submission" date="2013-09" db="EMBL/GenBank/DDBJ databases">
        <title>Corchorus olitorius genome sequencing.</title>
        <authorList>
            <person name="Alam M."/>
            <person name="Haque M.S."/>
            <person name="Islam M.S."/>
            <person name="Emdad E.M."/>
            <person name="Islam M.M."/>
            <person name="Ahmed B."/>
            <person name="Halim A."/>
            <person name="Hossen Q.M.M."/>
            <person name="Hossain M.Z."/>
            <person name="Ahmed R."/>
            <person name="Khan M.M."/>
            <person name="Islam R."/>
            <person name="Rashid M.M."/>
            <person name="Khan S.A."/>
            <person name="Rahman M.S."/>
            <person name="Alam M."/>
            <person name="Yahiya A.S."/>
            <person name="Khan M.S."/>
            <person name="Azam M.S."/>
            <person name="Haque T."/>
            <person name="Lashkar M.Z.H."/>
            <person name="Akhand A.I."/>
            <person name="Morshed G."/>
            <person name="Roy S."/>
            <person name="Uddin K.S."/>
            <person name="Rabeya T."/>
            <person name="Hossain A.S."/>
            <person name="Chowdhury A."/>
            <person name="Snigdha A.R."/>
            <person name="Mortoza M.S."/>
            <person name="Matin S.A."/>
            <person name="Hoque S.M.E."/>
            <person name="Islam M.K."/>
            <person name="Roy D.K."/>
            <person name="Haider R."/>
            <person name="Moosa M.M."/>
            <person name="Elias S.M."/>
            <person name="Hasan A.M."/>
            <person name="Jahan S."/>
            <person name="Shafiuddin M."/>
            <person name="Mahmood N."/>
            <person name="Shommy N.S."/>
        </authorList>
    </citation>
    <scope>NUCLEOTIDE SEQUENCE [LARGE SCALE GENOMIC DNA]</scope>
    <source>
        <strain evidence="2">cv. O-4</strain>
    </source>
</reference>
<dbReference type="EMBL" id="AWUE01016165">
    <property type="protein sequence ID" value="OMO94020.1"/>
    <property type="molecule type" value="Genomic_DNA"/>
</dbReference>
<keyword evidence="2" id="KW-1185">Reference proteome</keyword>
<accession>A0A1R3JGT1</accession>
<comment type="caution">
    <text evidence="1">The sequence shown here is derived from an EMBL/GenBank/DDBJ whole genome shotgun (WGS) entry which is preliminary data.</text>
</comment>
<evidence type="ECO:0000313" key="1">
    <source>
        <dbReference type="EMBL" id="OMO94020.1"/>
    </source>
</evidence>
<proteinExistence type="predicted"/>
<sequence>MDERVCWCGWELLWYYRIRMELKAELSWVSHHLNLSTLP</sequence>
<protein>
    <submittedName>
        <fullName evidence="1">Uncharacterized protein</fullName>
    </submittedName>
</protein>
<dbReference type="Proteomes" id="UP000187203">
    <property type="component" value="Unassembled WGS sequence"/>
</dbReference>
<name>A0A1R3JGT1_9ROSI</name>